<dbReference type="InterPro" id="IPR019576">
    <property type="entry name" value="Pyridoxamine_oxidase_dimer_C"/>
</dbReference>
<comment type="similarity">
    <text evidence="1">Belongs to the pyridoxamine 5'-phosphate oxidase family.</text>
</comment>
<comment type="cofactor">
    <cofactor evidence="7">
        <name>FMN</name>
        <dbReference type="ChEBI" id="CHEBI:58210"/>
    </cofactor>
    <text evidence="7">Binds 1 FMN per subunit.</text>
</comment>
<keyword evidence="2" id="KW-0285">Flavoprotein</keyword>
<keyword evidence="3 7" id="KW-0288">FMN</keyword>
<dbReference type="SUPFAM" id="SSF50475">
    <property type="entry name" value="FMN-binding split barrel"/>
    <property type="match status" value="1"/>
</dbReference>
<feature type="binding site" evidence="7">
    <location>
        <position position="83"/>
    </location>
    <ligand>
        <name>FMN</name>
        <dbReference type="ChEBI" id="CHEBI:58210"/>
    </ligand>
</feature>
<feature type="domain" description="Pyridoxine 5'-phosphate oxidase dimerisation C-terminal" evidence="9">
    <location>
        <begin position="172"/>
        <end position="213"/>
    </location>
</feature>
<dbReference type="InterPro" id="IPR012349">
    <property type="entry name" value="Split_barrel_FMN-bd"/>
</dbReference>
<evidence type="ECO:0000256" key="3">
    <source>
        <dbReference type="ARBA" id="ARBA00022643"/>
    </source>
</evidence>
<dbReference type="Pfam" id="PF01243">
    <property type="entry name" value="PNPOx_N"/>
    <property type="match status" value="1"/>
</dbReference>
<evidence type="ECO:0000259" key="8">
    <source>
        <dbReference type="Pfam" id="PF01243"/>
    </source>
</evidence>
<evidence type="ECO:0000256" key="7">
    <source>
        <dbReference type="PIRSR" id="PIRSR000190-2"/>
    </source>
</evidence>
<feature type="binding site" evidence="6">
    <location>
        <position position="127"/>
    </location>
    <ligand>
        <name>substrate</name>
    </ligand>
</feature>
<comment type="caution">
    <text evidence="10">The sequence shown here is derived from an EMBL/GenBank/DDBJ whole genome shotgun (WGS) entry which is preliminary data.</text>
</comment>
<feature type="binding site" evidence="6">
    <location>
        <position position="123"/>
    </location>
    <ligand>
        <name>substrate</name>
    </ligand>
</feature>
<dbReference type="NCBIfam" id="TIGR00558">
    <property type="entry name" value="pdxH"/>
    <property type="match status" value="1"/>
</dbReference>
<feature type="binding site" evidence="6">
    <location>
        <position position="131"/>
    </location>
    <ligand>
        <name>substrate</name>
    </ligand>
</feature>
<dbReference type="EC" id="1.4.3.5" evidence="5"/>
<dbReference type="GO" id="GO:0004733">
    <property type="term" value="F:pyridoxamine phosphate oxidase activity"/>
    <property type="evidence" value="ECO:0007669"/>
    <property type="project" value="UniProtKB-UniRule"/>
</dbReference>
<dbReference type="InterPro" id="IPR019740">
    <property type="entry name" value="Pyridox_Oxase_CS"/>
</dbReference>
<dbReference type="PIRSF" id="PIRSF000190">
    <property type="entry name" value="Pyd_amn-ph_oxd"/>
    <property type="match status" value="1"/>
</dbReference>
<sequence>MADLGELREEYGHDSLTEESVDPNPIEQFRVWFQEAMDRKVTEPNAMSLSTVDESGQPWQRIVLLKAYDNKGFVFYTNYDSRKGKQLANNPKTCVLFPWILLERQVIVTGTVERVSTAESLKYFSSRPFGSRLGAWVSNQSKVVSSRSILLAKFEEMKAKFKDGEVPLPSFWGGYRIVPETIEFWMGGKSRIHDRIYYSKQQDGAWKIERLSP</sequence>
<dbReference type="Pfam" id="PF10590">
    <property type="entry name" value="PNP_phzG_C"/>
    <property type="match status" value="1"/>
</dbReference>
<feature type="binding site" evidence="6">
    <location>
        <position position="66"/>
    </location>
    <ligand>
        <name>substrate</name>
    </ligand>
</feature>
<dbReference type="InterPro" id="IPR011576">
    <property type="entry name" value="Pyridox_Oxase_N"/>
</dbReference>
<feature type="binding site" evidence="7">
    <location>
        <position position="195"/>
    </location>
    <ligand>
        <name>FMN</name>
        <dbReference type="ChEBI" id="CHEBI:58210"/>
    </ligand>
</feature>
<feature type="binding site" evidence="6">
    <location>
        <begin position="191"/>
        <end position="193"/>
    </location>
    <ligand>
        <name>substrate</name>
    </ligand>
</feature>
<feature type="binding site" evidence="7">
    <location>
        <begin position="61"/>
        <end position="66"/>
    </location>
    <ligand>
        <name>FMN</name>
        <dbReference type="ChEBI" id="CHEBI:58210"/>
    </ligand>
</feature>
<dbReference type="InterPro" id="IPR000659">
    <property type="entry name" value="Pyridox_Oxase"/>
</dbReference>
<dbReference type="NCBIfam" id="NF004231">
    <property type="entry name" value="PRK05679.1"/>
    <property type="match status" value="1"/>
</dbReference>
<evidence type="ECO:0000313" key="11">
    <source>
        <dbReference type="Proteomes" id="UP000526501"/>
    </source>
</evidence>
<feature type="binding site" evidence="7">
    <location>
        <begin position="76"/>
        <end position="77"/>
    </location>
    <ligand>
        <name>FMN</name>
        <dbReference type="ChEBI" id="CHEBI:58210"/>
    </ligand>
</feature>
<reference evidence="10 11" key="1">
    <citation type="submission" date="2020-07" db="EMBL/GenBank/DDBJ databases">
        <authorList>
            <person name="Feng X."/>
        </authorList>
    </citation>
    <scope>NUCLEOTIDE SEQUENCE [LARGE SCALE GENOMIC DNA]</scope>
    <source>
        <strain evidence="10 11">JCM23202</strain>
    </source>
</reference>
<feature type="binding site" evidence="7">
    <location>
        <position position="185"/>
    </location>
    <ligand>
        <name>FMN</name>
        <dbReference type="ChEBI" id="CHEBI:58210"/>
    </ligand>
</feature>
<dbReference type="GO" id="GO:0010181">
    <property type="term" value="F:FMN binding"/>
    <property type="evidence" value="ECO:0007669"/>
    <property type="project" value="UniProtKB-UniRule"/>
</dbReference>
<evidence type="ECO:0000256" key="1">
    <source>
        <dbReference type="ARBA" id="ARBA00007301"/>
    </source>
</evidence>
<evidence type="ECO:0000256" key="6">
    <source>
        <dbReference type="PIRSR" id="PIRSR000190-1"/>
    </source>
</evidence>
<feature type="binding site" evidence="7">
    <location>
        <position position="105"/>
    </location>
    <ligand>
        <name>FMN</name>
        <dbReference type="ChEBI" id="CHEBI:58210"/>
    </ligand>
</feature>
<dbReference type="HAMAP" id="MF_01629">
    <property type="entry name" value="PdxH"/>
    <property type="match status" value="1"/>
</dbReference>
<dbReference type="Proteomes" id="UP000526501">
    <property type="component" value="Unassembled WGS sequence"/>
</dbReference>
<evidence type="ECO:0000313" key="10">
    <source>
        <dbReference type="EMBL" id="MBC2604984.1"/>
    </source>
</evidence>
<dbReference type="GO" id="GO:0008615">
    <property type="term" value="P:pyridoxine biosynthetic process"/>
    <property type="evidence" value="ECO:0007669"/>
    <property type="project" value="UniProtKB-UniRule"/>
</dbReference>
<dbReference type="Gene3D" id="2.30.110.10">
    <property type="entry name" value="Electron Transport, Fmn-binding Protein, Chain A"/>
    <property type="match status" value="1"/>
</dbReference>
<protein>
    <recommendedName>
        <fullName evidence="5">Pyridoxamine 5'-phosphate oxidase</fullName>
        <ecNumber evidence="5">1.4.3.5</ecNumber>
    </recommendedName>
</protein>
<dbReference type="PANTHER" id="PTHR10851">
    <property type="entry name" value="PYRIDOXINE-5-PHOSPHATE OXIDASE"/>
    <property type="match status" value="1"/>
</dbReference>
<name>A0A7X1E758_9BACT</name>
<dbReference type="AlphaFoldDB" id="A0A7X1E758"/>
<keyword evidence="4 10" id="KW-0560">Oxidoreductase</keyword>
<dbReference type="PANTHER" id="PTHR10851:SF0">
    <property type="entry name" value="PYRIDOXINE-5'-PHOSPHATE OXIDASE"/>
    <property type="match status" value="1"/>
</dbReference>
<feature type="binding site" evidence="7">
    <location>
        <begin position="140"/>
        <end position="141"/>
    </location>
    <ligand>
        <name>FMN</name>
        <dbReference type="ChEBI" id="CHEBI:58210"/>
    </ligand>
</feature>
<gene>
    <name evidence="10" type="primary">pdxH</name>
    <name evidence="10" type="ORF">H5P27_02900</name>
</gene>
<evidence type="ECO:0000259" key="9">
    <source>
        <dbReference type="Pfam" id="PF10590"/>
    </source>
</evidence>
<dbReference type="PROSITE" id="PS01064">
    <property type="entry name" value="PYRIDOX_OXIDASE"/>
    <property type="match status" value="1"/>
</dbReference>
<keyword evidence="11" id="KW-1185">Reference proteome</keyword>
<accession>A0A7X1E758</accession>
<evidence type="ECO:0000256" key="2">
    <source>
        <dbReference type="ARBA" id="ARBA00022630"/>
    </source>
</evidence>
<evidence type="ECO:0000256" key="5">
    <source>
        <dbReference type="NCBIfam" id="TIGR00558"/>
    </source>
</evidence>
<feature type="binding site" evidence="7">
    <location>
        <position position="82"/>
    </location>
    <ligand>
        <name>FMN</name>
        <dbReference type="ChEBI" id="CHEBI:58210"/>
    </ligand>
</feature>
<dbReference type="RefSeq" id="WP_185658871.1">
    <property type="nucleotide sequence ID" value="NZ_CAWPOO010000005.1"/>
</dbReference>
<feature type="binding site" evidence="6">
    <location>
        <begin position="8"/>
        <end position="11"/>
    </location>
    <ligand>
        <name>substrate</name>
    </ligand>
</feature>
<evidence type="ECO:0000256" key="4">
    <source>
        <dbReference type="ARBA" id="ARBA00023002"/>
    </source>
</evidence>
<proteinExistence type="inferred from homology"/>
<organism evidence="10 11">
    <name type="scientific">Pelagicoccus albus</name>
    <dbReference type="NCBI Taxonomy" id="415222"/>
    <lineage>
        <taxon>Bacteria</taxon>
        <taxon>Pseudomonadati</taxon>
        <taxon>Verrucomicrobiota</taxon>
        <taxon>Opitutia</taxon>
        <taxon>Puniceicoccales</taxon>
        <taxon>Pelagicoccaceae</taxon>
        <taxon>Pelagicoccus</taxon>
    </lineage>
</organism>
<feature type="domain" description="Pyridoxamine 5'-phosphate oxidase N-terminal" evidence="8">
    <location>
        <begin position="34"/>
        <end position="159"/>
    </location>
</feature>
<dbReference type="EMBL" id="JACHVC010000005">
    <property type="protein sequence ID" value="MBC2604984.1"/>
    <property type="molecule type" value="Genomic_DNA"/>
</dbReference>